<dbReference type="Pfam" id="PF04879">
    <property type="entry name" value="Molybdop_Fe4S4"/>
    <property type="match status" value="1"/>
</dbReference>
<feature type="domain" description="4Fe-4S Mo/W bis-MGD-type" evidence="5">
    <location>
        <begin position="2"/>
        <end position="58"/>
    </location>
</feature>
<evidence type="ECO:0000256" key="2">
    <source>
        <dbReference type="ARBA" id="ARBA00022723"/>
    </source>
</evidence>
<evidence type="ECO:0000256" key="1">
    <source>
        <dbReference type="ARBA" id="ARBA00010312"/>
    </source>
</evidence>
<evidence type="ECO:0000313" key="6">
    <source>
        <dbReference type="EMBL" id="GAA1857577.1"/>
    </source>
</evidence>
<dbReference type="Gene3D" id="3.40.50.740">
    <property type="match status" value="1"/>
</dbReference>
<keyword evidence="2" id="KW-0479">Metal-binding</keyword>
<evidence type="ECO:0000259" key="5">
    <source>
        <dbReference type="PROSITE" id="PS51669"/>
    </source>
</evidence>
<evidence type="ECO:0000256" key="4">
    <source>
        <dbReference type="ARBA" id="ARBA00023014"/>
    </source>
</evidence>
<proteinExistence type="inferred from homology"/>
<dbReference type="InterPro" id="IPR006963">
    <property type="entry name" value="Mopterin_OxRdtase_4Fe-4S_dom"/>
</dbReference>
<dbReference type="Gene3D" id="2.20.25.90">
    <property type="entry name" value="ADC-like domains"/>
    <property type="match status" value="1"/>
</dbReference>
<dbReference type="InterPro" id="IPR006657">
    <property type="entry name" value="MoPterin_dinucl-bd_dom"/>
</dbReference>
<evidence type="ECO:0000256" key="3">
    <source>
        <dbReference type="ARBA" id="ARBA00023004"/>
    </source>
</evidence>
<keyword evidence="4" id="KW-0411">Iron-sulfur</keyword>
<accession>A0ABN2NA02</accession>
<comment type="similarity">
    <text evidence="1">Belongs to the prokaryotic molybdopterin-containing oxidoreductase family.</text>
</comment>
<dbReference type="Gene3D" id="3.40.228.10">
    <property type="entry name" value="Dimethylsulfoxide Reductase, domain 2"/>
    <property type="match status" value="1"/>
</dbReference>
<reference evidence="6 7" key="1">
    <citation type="journal article" date="2019" name="Int. J. Syst. Evol. Microbiol.">
        <title>The Global Catalogue of Microorganisms (GCM) 10K type strain sequencing project: providing services to taxonomists for standard genome sequencing and annotation.</title>
        <authorList>
            <consortium name="The Broad Institute Genomics Platform"/>
            <consortium name="The Broad Institute Genome Sequencing Center for Infectious Disease"/>
            <person name="Wu L."/>
            <person name="Ma J."/>
        </authorList>
    </citation>
    <scope>NUCLEOTIDE SEQUENCE [LARGE SCALE GENOMIC DNA]</scope>
    <source>
        <strain evidence="6 7">JCM 16009</strain>
    </source>
</reference>
<dbReference type="RefSeq" id="WP_344419651.1">
    <property type="nucleotide sequence ID" value="NZ_BAAAQK010000014.1"/>
</dbReference>
<sequence length="721" mass="78408">MTTTHLSYCRLCPALCGTVVDVADDKIVRVRADTENAVSAGYSCVKGRNAPSAHNHQDRILKHLRKRADGEFETIGLQAAVDDIGERLTAILDDTGPESVGTYWGTYAWRASATLPIAKAWWEAIGSHKTFSPITIDQASKTVTYGRAGAYVGGVQRLEDADVWMEVGGNQLVSLQSLGWSNTNPTVNLRDQRRRGLKLIVVDPRRTELAKNADIHLPVRPGTDAVLLSAFLNVFFAEGFDRPQFWGRYAQNVDALRRYVQDTTPAVAAEICGVPEEDLLAAARMFGAGRRGMANGHTGTDMGPGGNPCEHLLNAINIVCGRYADEGDEVRAATLTGPAVEPRARVIGPYRKWESGWQSRLGYGLLPSPHSHFGELPATLLAEEILAPGPDRVRALFSVGGNPVNAIPDTRRQVEAMKALDLLVTIDPFMTETARLADYVIAPTMMYERADYNILGGAFGQYSAPIVPAPGDAVDEWEFFWRLGGAQRLDMRLGDGPSEGVGAFTPIPRGRPGPLTGEPPSSDAVLAMIADDDRLLELLKRHPRGYAAPPRTATVLGPLDTDRDRLDLFPPEFPEEMGELRRILEDSARRRYRLVVRRSKETFNGTGKNLPELNKGGTNPLHIHPDDLAELGLVSGDRVVASSDHGTVRAVTRADDSLRPGVVALTHGWGGLEDEDPFAPGVGANVNNLISTRGPSQQVLRMPIMSALPVDIVPLEEAPHR</sequence>
<keyword evidence="7" id="KW-1185">Reference proteome</keyword>
<dbReference type="EMBL" id="BAAAQK010000014">
    <property type="protein sequence ID" value="GAA1857577.1"/>
    <property type="molecule type" value="Genomic_DNA"/>
</dbReference>
<gene>
    <name evidence="6" type="ORF">GCM10009836_42220</name>
</gene>
<evidence type="ECO:0000313" key="7">
    <source>
        <dbReference type="Proteomes" id="UP001500449"/>
    </source>
</evidence>
<dbReference type="PANTHER" id="PTHR43742:SF6">
    <property type="entry name" value="OXIDOREDUCTASE YYAE-RELATED"/>
    <property type="match status" value="1"/>
</dbReference>
<protein>
    <submittedName>
        <fullName evidence="6">Molybdopterin-dependent oxidoreductase</fullName>
    </submittedName>
</protein>
<organism evidence="6 7">
    <name type="scientific">Pseudonocardia ailaonensis</name>
    <dbReference type="NCBI Taxonomy" id="367279"/>
    <lineage>
        <taxon>Bacteria</taxon>
        <taxon>Bacillati</taxon>
        <taxon>Actinomycetota</taxon>
        <taxon>Actinomycetes</taxon>
        <taxon>Pseudonocardiales</taxon>
        <taxon>Pseudonocardiaceae</taxon>
        <taxon>Pseudonocardia</taxon>
    </lineage>
</organism>
<keyword evidence="3" id="KW-0408">Iron</keyword>
<dbReference type="InterPro" id="IPR050612">
    <property type="entry name" value="Prok_Mopterin_Oxidored"/>
</dbReference>
<dbReference type="Gene3D" id="2.40.40.20">
    <property type="match status" value="1"/>
</dbReference>
<dbReference type="InterPro" id="IPR009010">
    <property type="entry name" value="Asp_de-COase-like_dom_sf"/>
</dbReference>
<dbReference type="PROSITE" id="PS51669">
    <property type="entry name" value="4FE4S_MOW_BIS_MGD"/>
    <property type="match status" value="1"/>
</dbReference>
<dbReference type="SUPFAM" id="SSF53706">
    <property type="entry name" value="Formate dehydrogenase/DMSO reductase, domains 1-3"/>
    <property type="match status" value="1"/>
</dbReference>
<dbReference type="SUPFAM" id="SSF50692">
    <property type="entry name" value="ADC-like"/>
    <property type="match status" value="1"/>
</dbReference>
<dbReference type="Pfam" id="PF00384">
    <property type="entry name" value="Molybdopterin"/>
    <property type="match status" value="1"/>
</dbReference>
<dbReference type="PANTHER" id="PTHR43742">
    <property type="entry name" value="TRIMETHYLAMINE-N-OXIDE REDUCTASE"/>
    <property type="match status" value="1"/>
</dbReference>
<comment type="caution">
    <text evidence="6">The sequence shown here is derived from an EMBL/GenBank/DDBJ whole genome shotgun (WGS) entry which is preliminary data.</text>
</comment>
<dbReference type="SMART" id="SM00926">
    <property type="entry name" value="Molybdop_Fe4S4"/>
    <property type="match status" value="1"/>
</dbReference>
<dbReference type="CDD" id="cd02775">
    <property type="entry name" value="MopB_CT"/>
    <property type="match status" value="1"/>
</dbReference>
<name>A0ABN2NA02_9PSEU</name>
<dbReference type="Proteomes" id="UP001500449">
    <property type="component" value="Unassembled WGS sequence"/>
</dbReference>
<dbReference type="InterPro" id="IPR006656">
    <property type="entry name" value="Mopterin_OxRdtase"/>
</dbReference>
<dbReference type="Pfam" id="PF01568">
    <property type="entry name" value="Molydop_binding"/>
    <property type="match status" value="1"/>
</dbReference>